<dbReference type="Gene3D" id="3.40.50.170">
    <property type="entry name" value="Formyl transferase, N-terminal domain"/>
    <property type="match status" value="1"/>
</dbReference>
<dbReference type="Pfam" id="PF00551">
    <property type="entry name" value="Formyl_trans_N"/>
    <property type="match status" value="1"/>
</dbReference>
<dbReference type="Proteomes" id="UP000654367">
    <property type="component" value="Unassembled WGS sequence"/>
</dbReference>
<keyword evidence="3 4" id="KW-0658">Purine biosynthesis</keyword>
<accession>A0ABQ2Q6Q5</accession>
<evidence type="ECO:0000256" key="1">
    <source>
        <dbReference type="ARBA" id="ARBA00005054"/>
    </source>
</evidence>
<feature type="active site" description="Proton donor" evidence="4">
    <location>
        <position position="111"/>
    </location>
</feature>
<protein>
    <recommendedName>
        <fullName evidence="4">Phosphoribosylglycinamide formyltransferase</fullName>
        <ecNumber evidence="4">2.1.2.2</ecNumber>
    </recommendedName>
    <alternativeName>
        <fullName evidence="4">5'-phosphoribosylglycinamide transformylase</fullName>
    </alternativeName>
    <alternativeName>
        <fullName evidence="4">GAR transformylase</fullName>
        <shortName evidence="4">GART</shortName>
    </alternativeName>
</protein>
<dbReference type="NCBIfam" id="TIGR00639">
    <property type="entry name" value="PurN"/>
    <property type="match status" value="1"/>
</dbReference>
<comment type="similarity">
    <text evidence="4">Belongs to the GART family.</text>
</comment>
<evidence type="ECO:0000256" key="2">
    <source>
        <dbReference type="ARBA" id="ARBA00022679"/>
    </source>
</evidence>
<dbReference type="HAMAP" id="MF_01930">
    <property type="entry name" value="PurN"/>
    <property type="match status" value="1"/>
</dbReference>
<dbReference type="PANTHER" id="PTHR43369:SF2">
    <property type="entry name" value="PHOSPHORIBOSYLGLYCINAMIDE FORMYLTRANSFERASE"/>
    <property type="match status" value="1"/>
</dbReference>
<evidence type="ECO:0000256" key="4">
    <source>
        <dbReference type="HAMAP-Rule" id="MF_01930"/>
    </source>
</evidence>
<dbReference type="RefSeq" id="WP_188920450.1">
    <property type="nucleotide sequence ID" value="NZ_BMQV01000022.1"/>
</dbReference>
<gene>
    <name evidence="4 6" type="primary">purN</name>
    <name evidence="6" type="ORF">GCM10009409_22830</name>
</gene>
<dbReference type="EC" id="2.1.2.2" evidence="4"/>
<dbReference type="PANTHER" id="PTHR43369">
    <property type="entry name" value="PHOSPHORIBOSYLGLYCINAMIDE FORMYLTRANSFERASE"/>
    <property type="match status" value="1"/>
</dbReference>
<evidence type="ECO:0000313" key="7">
    <source>
        <dbReference type="Proteomes" id="UP000654367"/>
    </source>
</evidence>
<dbReference type="InterPro" id="IPR002376">
    <property type="entry name" value="Formyl_transf_N"/>
</dbReference>
<comment type="pathway">
    <text evidence="1 4">Purine metabolism; IMP biosynthesis via de novo pathway; N(2)-formyl-N(1)-(5-phospho-D-ribosyl)glycinamide from N(1)-(5-phospho-D-ribosyl)glycinamide (10-formyl THF route): step 1/1.</text>
</comment>
<sequence>MSQSCRVVVLISGAGSNLQAIIDGCDDNVNADVVGVISNKPDAYGLIRAHHSEIDTSCVIAYKNESRSEYDARLLAAIDKYQPDLIVLAGFMRILTDEFVSRFIGKMINIHPSLLPKYTGLNTHQRAIDAGDSEHGASVHFVIPELDSGPVILQAKVPVYPGEDASVLAERVHEQEHAIYPLVVKWFSLGRLTMTDGNAFLDGELIGPSGFAPD</sequence>
<evidence type="ECO:0000259" key="5">
    <source>
        <dbReference type="Pfam" id="PF00551"/>
    </source>
</evidence>
<feature type="binding site" evidence="4">
    <location>
        <begin position="92"/>
        <end position="95"/>
    </location>
    <ligand>
        <name>(6R)-10-formyltetrahydrofolate</name>
        <dbReference type="ChEBI" id="CHEBI:195366"/>
    </ligand>
</feature>
<reference evidence="7" key="1">
    <citation type="journal article" date="2019" name="Int. J. Syst. Evol. Microbiol.">
        <title>The Global Catalogue of Microorganisms (GCM) 10K type strain sequencing project: providing services to taxonomists for standard genome sequencing and annotation.</title>
        <authorList>
            <consortium name="The Broad Institute Genomics Platform"/>
            <consortium name="The Broad Institute Genome Sequencing Center for Infectious Disease"/>
            <person name="Wu L."/>
            <person name="Ma J."/>
        </authorList>
    </citation>
    <scope>NUCLEOTIDE SEQUENCE [LARGE SCALE GENOMIC DNA]</scope>
    <source>
        <strain evidence="7">JCM 32304</strain>
    </source>
</reference>
<proteinExistence type="inferred from homology"/>
<dbReference type="InterPro" id="IPR004607">
    <property type="entry name" value="GART"/>
</dbReference>
<evidence type="ECO:0000313" key="6">
    <source>
        <dbReference type="EMBL" id="GGP56131.1"/>
    </source>
</evidence>
<name>A0ABQ2Q6Q5_9GAMM</name>
<dbReference type="SUPFAM" id="SSF53328">
    <property type="entry name" value="Formyltransferase"/>
    <property type="match status" value="1"/>
</dbReference>
<keyword evidence="7" id="KW-1185">Reference proteome</keyword>
<evidence type="ECO:0000256" key="3">
    <source>
        <dbReference type="ARBA" id="ARBA00022755"/>
    </source>
</evidence>
<dbReference type="EMBL" id="BMQV01000022">
    <property type="protein sequence ID" value="GGP56131.1"/>
    <property type="molecule type" value="Genomic_DNA"/>
</dbReference>
<comment type="catalytic activity">
    <reaction evidence="4">
        <text>N(1)-(5-phospho-beta-D-ribosyl)glycinamide + (6R)-10-formyltetrahydrofolate = N(2)-formyl-N(1)-(5-phospho-beta-D-ribosyl)glycinamide + (6S)-5,6,7,8-tetrahydrofolate + H(+)</text>
        <dbReference type="Rhea" id="RHEA:15053"/>
        <dbReference type="ChEBI" id="CHEBI:15378"/>
        <dbReference type="ChEBI" id="CHEBI:57453"/>
        <dbReference type="ChEBI" id="CHEBI:143788"/>
        <dbReference type="ChEBI" id="CHEBI:147286"/>
        <dbReference type="ChEBI" id="CHEBI:195366"/>
        <dbReference type="EC" id="2.1.2.2"/>
    </reaction>
</comment>
<comment type="caution">
    <text evidence="6">The sequence shown here is derived from an EMBL/GenBank/DDBJ whole genome shotgun (WGS) entry which is preliminary data.</text>
</comment>
<organism evidence="6 7">
    <name type="scientific">Shewanella saliphila</name>
    <dbReference type="NCBI Taxonomy" id="2282698"/>
    <lineage>
        <taxon>Bacteria</taxon>
        <taxon>Pseudomonadati</taxon>
        <taxon>Pseudomonadota</taxon>
        <taxon>Gammaproteobacteria</taxon>
        <taxon>Alteromonadales</taxon>
        <taxon>Shewanellaceae</taxon>
        <taxon>Shewanella</taxon>
    </lineage>
</organism>
<feature type="site" description="Raises pKa of active site His" evidence="4">
    <location>
        <position position="147"/>
    </location>
</feature>
<dbReference type="CDD" id="cd08645">
    <property type="entry name" value="FMT_core_GART"/>
    <property type="match status" value="1"/>
</dbReference>
<feature type="binding site" evidence="4">
    <location>
        <position position="67"/>
    </location>
    <ligand>
        <name>(6R)-10-formyltetrahydrofolate</name>
        <dbReference type="ChEBI" id="CHEBI:195366"/>
    </ligand>
</feature>
<feature type="binding site" evidence="4">
    <location>
        <position position="109"/>
    </location>
    <ligand>
        <name>(6R)-10-formyltetrahydrofolate</name>
        <dbReference type="ChEBI" id="CHEBI:195366"/>
    </ligand>
</feature>
<dbReference type="InterPro" id="IPR036477">
    <property type="entry name" value="Formyl_transf_N_sf"/>
</dbReference>
<feature type="binding site" evidence="4">
    <location>
        <begin position="15"/>
        <end position="17"/>
    </location>
    <ligand>
        <name>N(1)-(5-phospho-beta-D-ribosyl)glycinamide</name>
        <dbReference type="ChEBI" id="CHEBI:143788"/>
    </ligand>
</feature>
<feature type="domain" description="Formyl transferase N-terminal" evidence="5">
    <location>
        <begin position="6"/>
        <end position="184"/>
    </location>
</feature>
<keyword evidence="2 4" id="KW-0808">Transferase</keyword>
<comment type="function">
    <text evidence="4">Catalyzes the transfer of a formyl group from 10-formyltetrahydrofolate to 5-phospho-ribosyl-glycinamide (GAR), producing 5-phospho-ribosyl-N-formylglycinamide (FGAR) and tetrahydrofolate.</text>
</comment>